<keyword evidence="3" id="KW-0813">Transport</keyword>
<dbReference type="GO" id="GO:0015288">
    <property type="term" value="F:porin activity"/>
    <property type="evidence" value="ECO:0007669"/>
    <property type="project" value="TreeGrafter"/>
</dbReference>
<proteinExistence type="inferred from homology"/>
<dbReference type="InterPro" id="IPR051906">
    <property type="entry name" value="TolC-like"/>
</dbReference>
<evidence type="ECO:0000256" key="4">
    <source>
        <dbReference type="ARBA" id="ARBA00022452"/>
    </source>
</evidence>
<organism evidence="9 10">
    <name type="scientific">Pontiella desulfatans</name>
    <dbReference type="NCBI Taxonomy" id="2750659"/>
    <lineage>
        <taxon>Bacteria</taxon>
        <taxon>Pseudomonadati</taxon>
        <taxon>Kiritimatiellota</taxon>
        <taxon>Kiritimatiellia</taxon>
        <taxon>Kiritimatiellales</taxon>
        <taxon>Pontiellaceae</taxon>
        <taxon>Pontiella</taxon>
    </lineage>
</organism>
<protein>
    <recommendedName>
        <fullName evidence="11">Outer membrane efflux protein BepC</fullName>
    </recommendedName>
</protein>
<evidence type="ECO:0000256" key="3">
    <source>
        <dbReference type="ARBA" id="ARBA00022448"/>
    </source>
</evidence>
<keyword evidence="5" id="KW-0812">Transmembrane</keyword>
<reference evidence="9 10" key="1">
    <citation type="submission" date="2019-04" db="EMBL/GenBank/DDBJ databases">
        <authorList>
            <person name="Van Vliet M D."/>
        </authorList>
    </citation>
    <scope>NUCLEOTIDE SEQUENCE [LARGE SCALE GENOMIC DNA]</scope>
    <source>
        <strain evidence="9 10">F1</strain>
    </source>
</reference>
<dbReference type="GO" id="GO:0015562">
    <property type="term" value="F:efflux transmembrane transporter activity"/>
    <property type="evidence" value="ECO:0007669"/>
    <property type="project" value="InterPro"/>
</dbReference>
<dbReference type="AlphaFoldDB" id="A0A6C2U3I7"/>
<evidence type="ECO:0000256" key="5">
    <source>
        <dbReference type="ARBA" id="ARBA00022692"/>
    </source>
</evidence>
<evidence type="ECO:0008006" key="11">
    <source>
        <dbReference type="Google" id="ProtNLM"/>
    </source>
</evidence>
<dbReference type="EMBL" id="CAAHFG010000001">
    <property type="protein sequence ID" value="VGO14359.1"/>
    <property type="molecule type" value="Genomic_DNA"/>
</dbReference>
<evidence type="ECO:0000313" key="10">
    <source>
        <dbReference type="Proteomes" id="UP000366872"/>
    </source>
</evidence>
<dbReference type="GO" id="GO:0009279">
    <property type="term" value="C:cell outer membrane"/>
    <property type="evidence" value="ECO:0007669"/>
    <property type="project" value="UniProtKB-SubCell"/>
</dbReference>
<keyword evidence="10" id="KW-1185">Reference proteome</keyword>
<evidence type="ECO:0000256" key="6">
    <source>
        <dbReference type="ARBA" id="ARBA00023136"/>
    </source>
</evidence>
<evidence type="ECO:0000256" key="7">
    <source>
        <dbReference type="ARBA" id="ARBA00023237"/>
    </source>
</evidence>
<comment type="subcellular location">
    <subcellularLocation>
        <location evidence="1">Cell outer membrane</location>
    </subcellularLocation>
</comment>
<name>A0A6C2U3I7_PONDE</name>
<accession>A0A6C2U3I7</accession>
<evidence type="ECO:0000256" key="2">
    <source>
        <dbReference type="ARBA" id="ARBA00007613"/>
    </source>
</evidence>
<dbReference type="SUPFAM" id="SSF56954">
    <property type="entry name" value="Outer membrane efflux proteins (OEP)"/>
    <property type="match status" value="1"/>
</dbReference>
<keyword evidence="8" id="KW-0175">Coiled coil</keyword>
<evidence type="ECO:0000313" key="9">
    <source>
        <dbReference type="EMBL" id="VGO14359.1"/>
    </source>
</evidence>
<dbReference type="PANTHER" id="PTHR30026">
    <property type="entry name" value="OUTER MEMBRANE PROTEIN TOLC"/>
    <property type="match status" value="1"/>
</dbReference>
<evidence type="ECO:0000256" key="1">
    <source>
        <dbReference type="ARBA" id="ARBA00004442"/>
    </source>
</evidence>
<gene>
    <name evidence="9" type="ORF">PDESU_02920</name>
</gene>
<feature type="coiled-coil region" evidence="8">
    <location>
        <begin position="205"/>
        <end position="261"/>
    </location>
</feature>
<dbReference type="Pfam" id="PF02321">
    <property type="entry name" value="OEP"/>
    <property type="match status" value="1"/>
</dbReference>
<dbReference type="InterPro" id="IPR003423">
    <property type="entry name" value="OMP_efflux"/>
</dbReference>
<keyword evidence="4" id="KW-1134">Transmembrane beta strand</keyword>
<dbReference type="PANTHER" id="PTHR30026:SF20">
    <property type="entry name" value="OUTER MEMBRANE PROTEIN TOLC"/>
    <property type="match status" value="1"/>
</dbReference>
<dbReference type="Gene3D" id="1.20.1600.10">
    <property type="entry name" value="Outer membrane efflux proteins (OEP)"/>
    <property type="match status" value="1"/>
</dbReference>
<evidence type="ECO:0000256" key="8">
    <source>
        <dbReference type="SAM" id="Coils"/>
    </source>
</evidence>
<dbReference type="Proteomes" id="UP000366872">
    <property type="component" value="Unassembled WGS sequence"/>
</dbReference>
<dbReference type="GO" id="GO:1990281">
    <property type="term" value="C:efflux pump complex"/>
    <property type="evidence" value="ECO:0007669"/>
    <property type="project" value="TreeGrafter"/>
</dbReference>
<sequence>MNAAVLLGVVSLVASCTKIGNYAEKRADKAAYGNIAGAQHAGLGGADPFTIGTNDAGLVRQLLAMDRTQEEAEVLSLADTLAVAMANSRSYQTRKESLFIQALGLTEIQKDFNWDFSASASAGTSYTTKNDGTAESFGDNGVNAQVKAGVTRTLASGAKVSLGFTQNLLKYYTNPDMSDGNNALSLNIVQPLLNGFGPLVTKEPLRQAERDMVYAVREFKRYQQDFVIDVASQYYSTLRTRDQLINQRKNYESSVANREQTESYAKAGRIADFQAAQALQSELDAADRWSLSKASYEEALDDFRYTLGLPVDLNIIPDTNELVRLELQGLVEIDIEFEESMRSALSNRLDLVNKREQVEDQERKLEIQRRNFLPDLDVSYDVEKQFDSAGKDGPHGGTDVSQNLGVQLGLPFDWTEKRNKYRVAQIGLDREIRGLEEDESDVERDVRDLWRKLERNRSVYKNRLLSVQLSTRRVENTQLLLKQGKALTRDLLDAEDDLLNSKNAATIALVDYTINRLRFWNAIERFEIDPKGMWYEQSNDEETMATP</sequence>
<keyword evidence="6" id="KW-0472">Membrane</keyword>
<keyword evidence="7" id="KW-0998">Cell outer membrane</keyword>
<comment type="similarity">
    <text evidence="2">Belongs to the outer membrane factor (OMF) (TC 1.B.17) family.</text>
</comment>